<dbReference type="InterPro" id="IPR039690">
    <property type="entry name" value="SNRNP25"/>
</dbReference>
<keyword evidence="4" id="KW-1185">Reference proteome</keyword>
<evidence type="ECO:0000313" key="4">
    <source>
        <dbReference type="Proteomes" id="UP001153555"/>
    </source>
</evidence>
<dbReference type="PANTHER" id="PTHR14942">
    <property type="entry name" value="U11/U12 SMALL NUCLEAR RIBONUCLEOPROTEIN 25 KDA PROTEIN"/>
    <property type="match status" value="1"/>
</dbReference>
<dbReference type="AlphaFoldDB" id="A0A9N7NF33"/>
<organism evidence="3 4">
    <name type="scientific">Striga hermonthica</name>
    <name type="common">Purple witchweed</name>
    <name type="synonym">Buchnera hermonthica</name>
    <dbReference type="NCBI Taxonomy" id="68872"/>
    <lineage>
        <taxon>Eukaryota</taxon>
        <taxon>Viridiplantae</taxon>
        <taxon>Streptophyta</taxon>
        <taxon>Embryophyta</taxon>
        <taxon>Tracheophyta</taxon>
        <taxon>Spermatophyta</taxon>
        <taxon>Magnoliopsida</taxon>
        <taxon>eudicotyledons</taxon>
        <taxon>Gunneridae</taxon>
        <taxon>Pentapetalae</taxon>
        <taxon>asterids</taxon>
        <taxon>lamiids</taxon>
        <taxon>Lamiales</taxon>
        <taxon>Orobanchaceae</taxon>
        <taxon>Buchnereae</taxon>
        <taxon>Striga</taxon>
    </lineage>
</organism>
<dbReference type="CDD" id="cd17058">
    <property type="entry name" value="Ubl_SNRNP25"/>
    <property type="match status" value="1"/>
</dbReference>
<dbReference type="OrthoDB" id="72819at2759"/>
<name>A0A9N7NF33_STRHE</name>
<dbReference type="PANTHER" id="PTHR14942:SF9">
    <property type="entry name" value="OS02G0188500 PROTEIN"/>
    <property type="match status" value="1"/>
</dbReference>
<evidence type="ECO:0000259" key="2">
    <source>
        <dbReference type="Pfam" id="PF18036"/>
    </source>
</evidence>
<feature type="domain" description="SNRNP25 ubiquitin-like" evidence="2">
    <location>
        <begin position="48"/>
        <end position="133"/>
    </location>
</feature>
<dbReference type="InterPro" id="IPR040610">
    <property type="entry name" value="SNRNP25_ubiquitin"/>
</dbReference>
<sequence>MLQILEEDDDCDEPQFSTGSLSCLFPIIHRNDGLRKSLSYDKLHRKPLRLGVLKLDGSSFEIEVWKSGTVRELKKAVESTFRHLPNEGAGKVSWEHVWGQFCLCHEGQKLVTDSDYISLIGIKDGDQLQFVRHASTAYNLVKIHSQREDPDSDDESGFSGGPKQIVEKDAGQWVEILEDSQDDTAWSDDDDAFPSCKYKLHRLLRCWFPYDKLPKSRSKSRTSGAVLRDCLQPQSPGI</sequence>
<dbReference type="Proteomes" id="UP001153555">
    <property type="component" value="Unassembled WGS sequence"/>
</dbReference>
<protein>
    <submittedName>
        <fullName evidence="3">Ubiquitin-like superfamily protein</fullName>
    </submittedName>
</protein>
<accession>A0A9N7NF33</accession>
<proteinExistence type="predicted"/>
<dbReference type="Gene3D" id="3.10.20.90">
    <property type="entry name" value="Phosphatidylinositol 3-kinase Catalytic Subunit, Chain A, domain 1"/>
    <property type="match status" value="1"/>
</dbReference>
<feature type="region of interest" description="Disordered" evidence="1">
    <location>
        <begin position="144"/>
        <end position="164"/>
    </location>
</feature>
<reference evidence="3" key="1">
    <citation type="submission" date="2019-12" db="EMBL/GenBank/DDBJ databases">
        <authorList>
            <person name="Scholes J."/>
        </authorList>
    </citation>
    <scope>NUCLEOTIDE SEQUENCE</scope>
</reference>
<gene>
    <name evidence="3" type="ORF">SHERM_24915</name>
</gene>
<dbReference type="SUPFAM" id="SSF54236">
    <property type="entry name" value="Ubiquitin-like"/>
    <property type="match status" value="1"/>
</dbReference>
<evidence type="ECO:0000313" key="3">
    <source>
        <dbReference type="EMBL" id="CAA0829338.1"/>
    </source>
</evidence>
<dbReference type="GO" id="GO:0000398">
    <property type="term" value="P:mRNA splicing, via spliceosome"/>
    <property type="evidence" value="ECO:0007669"/>
    <property type="project" value="InterPro"/>
</dbReference>
<dbReference type="Pfam" id="PF18036">
    <property type="entry name" value="Ubiquitin_4"/>
    <property type="match status" value="1"/>
</dbReference>
<dbReference type="EMBL" id="CACSLK010027773">
    <property type="protein sequence ID" value="CAA0829338.1"/>
    <property type="molecule type" value="Genomic_DNA"/>
</dbReference>
<evidence type="ECO:0000256" key="1">
    <source>
        <dbReference type="SAM" id="MobiDB-lite"/>
    </source>
</evidence>
<dbReference type="InterPro" id="IPR029071">
    <property type="entry name" value="Ubiquitin-like_domsf"/>
</dbReference>
<comment type="caution">
    <text evidence="3">The sequence shown here is derived from an EMBL/GenBank/DDBJ whole genome shotgun (WGS) entry which is preliminary data.</text>
</comment>